<protein>
    <submittedName>
        <fullName evidence="1">Uncharacterized protein</fullName>
    </submittedName>
</protein>
<evidence type="ECO:0000313" key="1">
    <source>
        <dbReference type="EMBL" id="KZM88846.1"/>
    </source>
</evidence>
<evidence type="ECO:0000313" key="3">
    <source>
        <dbReference type="Proteomes" id="UP000077755"/>
    </source>
</evidence>
<dbReference type="AlphaFoldDB" id="A0A164UG79"/>
<reference evidence="2" key="2">
    <citation type="submission" date="2022-03" db="EMBL/GenBank/DDBJ databases">
        <title>Draft title - Genomic analysis of global carrot germplasm unveils the trajectory of domestication and the origin of high carotenoid orange carrot.</title>
        <authorList>
            <person name="Iorizzo M."/>
            <person name="Ellison S."/>
            <person name="Senalik D."/>
            <person name="Macko-Podgorni A."/>
            <person name="Grzebelus D."/>
            <person name="Bostan H."/>
            <person name="Rolling W."/>
            <person name="Curaba J."/>
            <person name="Simon P."/>
        </authorList>
    </citation>
    <scope>NUCLEOTIDE SEQUENCE</scope>
    <source>
        <tissue evidence="2">Leaf</tissue>
    </source>
</reference>
<gene>
    <name evidence="1" type="ORF">DCAR_025921</name>
    <name evidence="2" type="ORF">DCAR_0729777</name>
</gene>
<name>A0A164UG79_DAUCS</name>
<keyword evidence="3" id="KW-1185">Reference proteome</keyword>
<dbReference type="EMBL" id="CP093349">
    <property type="protein sequence ID" value="WOH10310.1"/>
    <property type="molecule type" value="Genomic_DNA"/>
</dbReference>
<evidence type="ECO:0000313" key="2">
    <source>
        <dbReference type="EMBL" id="WOH10310.1"/>
    </source>
</evidence>
<dbReference type="Proteomes" id="UP000077755">
    <property type="component" value="Chromosome 7"/>
</dbReference>
<reference evidence="1" key="1">
    <citation type="journal article" date="2016" name="Nat. Genet.">
        <title>A high-quality carrot genome assembly provides new insights into carotenoid accumulation and asterid genome evolution.</title>
        <authorList>
            <person name="Iorizzo M."/>
            <person name="Ellison S."/>
            <person name="Senalik D."/>
            <person name="Zeng P."/>
            <person name="Satapoomin P."/>
            <person name="Huang J."/>
            <person name="Bowman M."/>
            <person name="Iovene M."/>
            <person name="Sanseverino W."/>
            <person name="Cavagnaro P."/>
            <person name="Yildiz M."/>
            <person name="Macko-Podgorni A."/>
            <person name="Moranska E."/>
            <person name="Grzebelus E."/>
            <person name="Grzebelus D."/>
            <person name="Ashrafi H."/>
            <person name="Zheng Z."/>
            <person name="Cheng S."/>
            <person name="Spooner D."/>
            <person name="Van Deynze A."/>
            <person name="Simon P."/>
        </authorList>
    </citation>
    <scope>NUCLEOTIDE SEQUENCE [LARGE SCALE GENOMIC DNA]</scope>
    <source>
        <tissue evidence="1">Leaf</tissue>
    </source>
</reference>
<proteinExistence type="predicted"/>
<accession>A0A164UG79</accession>
<sequence>MLGRCHMLRSCHYAAARHSDHVPTSLVSLTKPLFLPSRLITATTTSHGYNHQTSNSTSPAPFFNSNSYTQTMLEQPNIFSNHCLPTSPFYLQPSCIS</sequence>
<dbReference type="Gramene" id="KZM88846">
    <property type="protein sequence ID" value="KZM88846"/>
    <property type="gene ID" value="DCAR_025921"/>
</dbReference>
<organism evidence="1">
    <name type="scientific">Daucus carota subsp. sativus</name>
    <name type="common">Carrot</name>
    <dbReference type="NCBI Taxonomy" id="79200"/>
    <lineage>
        <taxon>Eukaryota</taxon>
        <taxon>Viridiplantae</taxon>
        <taxon>Streptophyta</taxon>
        <taxon>Embryophyta</taxon>
        <taxon>Tracheophyta</taxon>
        <taxon>Spermatophyta</taxon>
        <taxon>Magnoliopsida</taxon>
        <taxon>eudicotyledons</taxon>
        <taxon>Gunneridae</taxon>
        <taxon>Pentapetalae</taxon>
        <taxon>asterids</taxon>
        <taxon>campanulids</taxon>
        <taxon>Apiales</taxon>
        <taxon>Apiaceae</taxon>
        <taxon>Apioideae</taxon>
        <taxon>Scandiceae</taxon>
        <taxon>Daucinae</taxon>
        <taxon>Daucus</taxon>
        <taxon>Daucus sect. Daucus</taxon>
    </lineage>
</organism>
<dbReference type="EMBL" id="LNRQ01000007">
    <property type="protein sequence ID" value="KZM88846.1"/>
    <property type="molecule type" value="Genomic_DNA"/>
</dbReference>